<name>A0A317SLW5_9PEZI</name>
<accession>A0A317SLW5</accession>
<organism evidence="1 2">
    <name type="scientific">Tuber magnatum</name>
    <name type="common">white Piedmont truffle</name>
    <dbReference type="NCBI Taxonomy" id="42249"/>
    <lineage>
        <taxon>Eukaryota</taxon>
        <taxon>Fungi</taxon>
        <taxon>Dikarya</taxon>
        <taxon>Ascomycota</taxon>
        <taxon>Pezizomycotina</taxon>
        <taxon>Pezizomycetes</taxon>
        <taxon>Pezizales</taxon>
        <taxon>Tuberaceae</taxon>
        <taxon>Tuber</taxon>
    </lineage>
</organism>
<dbReference type="Proteomes" id="UP000246991">
    <property type="component" value="Unassembled WGS sequence"/>
</dbReference>
<sequence length="120" mass="13678">MAFTVTRYKNNATTPPQFAEFYGHEILSAGESNKFSWEKLREILESRHKFVDFKECLVINLFHVVESEKDLNEGLNLGVYLNTNEVLIVKVDPLGRLPPPLVAEMKAARLAVRKAGKEME</sequence>
<dbReference type="EMBL" id="PYWC01000058">
    <property type="protein sequence ID" value="PWW74637.1"/>
    <property type="molecule type" value="Genomic_DNA"/>
</dbReference>
<keyword evidence="2" id="KW-1185">Reference proteome</keyword>
<proteinExistence type="predicted"/>
<gene>
    <name evidence="1" type="ORF">C7212DRAFT_327468</name>
</gene>
<comment type="caution">
    <text evidence="1">The sequence shown here is derived from an EMBL/GenBank/DDBJ whole genome shotgun (WGS) entry which is preliminary data.</text>
</comment>
<evidence type="ECO:0000313" key="1">
    <source>
        <dbReference type="EMBL" id="PWW74637.1"/>
    </source>
</evidence>
<dbReference type="AlphaFoldDB" id="A0A317SLW5"/>
<reference evidence="1 2" key="1">
    <citation type="submission" date="2018-03" db="EMBL/GenBank/DDBJ databases">
        <title>Genomes of Pezizomycetes fungi and the evolution of truffles.</title>
        <authorList>
            <person name="Murat C."/>
            <person name="Payen T."/>
            <person name="Noel B."/>
            <person name="Kuo A."/>
            <person name="Martin F.M."/>
        </authorList>
    </citation>
    <scope>NUCLEOTIDE SEQUENCE [LARGE SCALE GENOMIC DNA]</scope>
    <source>
        <strain evidence="1">091103-1</strain>
    </source>
</reference>
<evidence type="ECO:0000313" key="2">
    <source>
        <dbReference type="Proteomes" id="UP000246991"/>
    </source>
</evidence>
<dbReference type="OrthoDB" id="5430513at2759"/>
<dbReference type="STRING" id="42249.A0A317SLW5"/>
<protein>
    <submittedName>
        <fullName evidence="1">Uncharacterized protein</fullName>
    </submittedName>
</protein>